<reference evidence="2" key="1">
    <citation type="submission" date="2022-08" db="EMBL/GenBank/DDBJ databases">
        <authorList>
            <consortium name="DOE Joint Genome Institute"/>
            <person name="Min B."/>
            <person name="Riley R."/>
            <person name="Sierra-Patev S."/>
            <person name="Naranjo-Ortiz M."/>
            <person name="Looney B."/>
            <person name="Konkel Z."/>
            <person name="Slot J.C."/>
            <person name="Sakamoto Y."/>
            <person name="Steenwyk J.L."/>
            <person name="Rokas A."/>
            <person name="Carro J."/>
            <person name="Camarero S."/>
            <person name="Ferreira P."/>
            <person name="Molpeceres G."/>
            <person name="Ruiz-Duenas F.J."/>
            <person name="Serrano A."/>
            <person name="Henrissat B."/>
            <person name="Drula E."/>
            <person name="Hughes K.W."/>
            <person name="Mata J.L."/>
            <person name="Ishikawa N.K."/>
            <person name="Vargas-Isla R."/>
            <person name="Ushijima S."/>
            <person name="Smith C.A."/>
            <person name="Ahrendt S."/>
            <person name="Andreopoulos W."/>
            <person name="He G."/>
            <person name="Labutti K."/>
            <person name="Lipzen A."/>
            <person name="Ng V."/>
            <person name="Sandor L."/>
            <person name="Barry K."/>
            <person name="Martinez A.T."/>
            <person name="Xiao Y."/>
            <person name="Gibbons J.G."/>
            <person name="Terashima K."/>
            <person name="Hibbett D.S."/>
            <person name="Grigoriev I.V."/>
        </authorList>
    </citation>
    <scope>NUCLEOTIDE SEQUENCE</scope>
    <source>
        <strain evidence="2">TFB9207</strain>
    </source>
</reference>
<protein>
    <submittedName>
        <fullName evidence="2">Uncharacterized protein</fullName>
    </submittedName>
</protein>
<name>A0AA38NYX3_9AGAR</name>
<accession>A0AA38NYX3</accession>
<dbReference type="Proteomes" id="UP001163846">
    <property type="component" value="Unassembled WGS sequence"/>
</dbReference>
<feature type="region of interest" description="Disordered" evidence="1">
    <location>
        <begin position="235"/>
        <end position="254"/>
    </location>
</feature>
<evidence type="ECO:0000313" key="3">
    <source>
        <dbReference type="Proteomes" id="UP001163846"/>
    </source>
</evidence>
<feature type="region of interest" description="Disordered" evidence="1">
    <location>
        <begin position="146"/>
        <end position="195"/>
    </location>
</feature>
<evidence type="ECO:0000313" key="2">
    <source>
        <dbReference type="EMBL" id="KAJ3833208.1"/>
    </source>
</evidence>
<keyword evidence="3" id="KW-1185">Reference proteome</keyword>
<comment type="caution">
    <text evidence="2">The sequence shown here is derived from an EMBL/GenBank/DDBJ whole genome shotgun (WGS) entry which is preliminary data.</text>
</comment>
<dbReference type="EMBL" id="MU806747">
    <property type="protein sequence ID" value="KAJ3833208.1"/>
    <property type="molecule type" value="Genomic_DNA"/>
</dbReference>
<evidence type="ECO:0000256" key="1">
    <source>
        <dbReference type="SAM" id="MobiDB-lite"/>
    </source>
</evidence>
<proteinExistence type="predicted"/>
<gene>
    <name evidence="2" type="ORF">F5878DRAFT_665845</name>
</gene>
<dbReference type="AlphaFoldDB" id="A0AA38NYX3"/>
<sequence length="306" mass="33876">MPSTAPTYNDNPTFAGSIPRGFEGTGYGKALVGLRLTFDRENNTDYLKDLGRCMNPRTPDNIHSYTVMTGGQRATRGEMSRITRRFCGTKECRNPDRLWGPPCNFQHIPVLIRDRRKLAVQYAFWLECAGKQTLASNIRKHFLNDGDMEREVRSSPAGPQVHHDEQEVQSSPLRAPKRKSDTQDSDAQKSVAKRARLSMAVAKKPQSIYISDSESSDSEVEIVDVKLVGDRLLSTQPTASSSAGPSGIHRPSGRYAIGSSAKDRVFTHEDLISACKHLEEKVTEVLVDDGLKAAVQSLKATLDIFV</sequence>
<organism evidence="2 3">
    <name type="scientific">Lentinula raphanica</name>
    <dbReference type="NCBI Taxonomy" id="153919"/>
    <lineage>
        <taxon>Eukaryota</taxon>
        <taxon>Fungi</taxon>
        <taxon>Dikarya</taxon>
        <taxon>Basidiomycota</taxon>
        <taxon>Agaricomycotina</taxon>
        <taxon>Agaricomycetes</taxon>
        <taxon>Agaricomycetidae</taxon>
        <taxon>Agaricales</taxon>
        <taxon>Marasmiineae</taxon>
        <taxon>Omphalotaceae</taxon>
        <taxon>Lentinula</taxon>
    </lineage>
</organism>
<feature type="compositionally biased region" description="Polar residues" evidence="1">
    <location>
        <begin position="235"/>
        <end position="244"/>
    </location>
</feature>